<keyword evidence="2" id="KW-1185">Reference proteome</keyword>
<dbReference type="Proteomes" id="UP000054821">
    <property type="component" value="Unassembled WGS sequence"/>
</dbReference>
<accession>A0A2P4ZMK3</accession>
<comment type="caution">
    <text evidence="1">The sequence shown here is derived from an EMBL/GenBank/DDBJ whole genome shotgun (WGS) entry which is preliminary data.</text>
</comment>
<evidence type="ECO:0000313" key="2">
    <source>
        <dbReference type="Proteomes" id="UP000054821"/>
    </source>
</evidence>
<sequence length="128" mass="14546">MGDCGFPKRAAYHQEQMPQKMSRKAAISIQPLLQGLRHTVCRILRHDARENMAATSPLSIINQPVRMRRALLGFLSLAVAHKDMDEYKWQGILVSKEVRSSLWERERHGVLSREDVCGLLHGVLNSTT</sequence>
<dbReference type="GeneID" id="36347602"/>
<dbReference type="RefSeq" id="XP_024405584.1">
    <property type="nucleotide sequence ID" value="XM_024549726.1"/>
</dbReference>
<protein>
    <submittedName>
        <fullName evidence="1">Uncharacterized protein</fullName>
    </submittedName>
</protein>
<gene>
    <name evidence="1" type="ORF">TGAM01_v205814</name>
</gene>
<reference evidence="1 2" key="1">
    <citation type="journal article" date="2016" name="Genome Announc.">
        <title>Draft Whole-Genome Sequence of Trichoderma gamsii T6085, a Promising Biocontrol Agent of Fusarium Head Blight on Wheat.</title>
        <authorList>
            <person name="Baroncelli R."/>
            <person name="Zapparata A."/>
            <person name="Piaggeschi G."/>
            <person name="Sarrocco S."/>
            <person name="Vannacci G."/>
        </authorList>
    </citation>
    <scope>NUCLEOTIDE SEQUENCE [LARGE SCALE GENOMIC DNA]</scope>
    <source>
        <strain evidence="1 2">T6085</strain>
    </source>
</reference>
<evidence type="ECO:0000313" key="1">
    <source>
        <dbReference type="EMBL" id="PON25520.1"/>
    </source>
</evidence>
<proteinExistence type="predicted"/>
<dbReference type="EMBL" id="JPDN02000018">
    <property type="protein sequence ID" value="PON25520.1"/>
    <property type="molecule type" value="Genomic_DNA"/>
</dbReference>
<organism evidence="1 2">
    <name type="scientific">Trichoderma gamsii</name>
    <dbReference type="NCBI Taxonomy" id="398673"/>
    <lineage>
        <taxon>Eukaryota</taxon>
        <taxon>Fungi</taxon>
        <taxon>Dikarya</taxon>
        <taxon>Ascomycota</taxon>
        <taxon>Pezizomycotina</taxon>
        <taxon>Sordariomycetes</taxon>
        <taxon>Hypocreomycetidae</taxon>
        <taxon>Hypocreales</taxon>
        <taxon>Hypocreaceae</taxon>
        <taxon>Trichoderma</taxon>
    </lineage>
</organism>
<dbReference type="AlphaFoldDB" id="A0A2P4ZMK3"/>
<name>A0A2P4ZMK3_9HYPO</name>